<evidence type="ECO:0000313" key="2">
    <source>
        <dbReference type="Proteomes" id="UP000275530"/>
    </source>
</evidence>
<comment type="caution">
    <text evidence="1">The sequence shown here is derived from an EMBL/GenBank/DDBJ whole genome shotgun (WGS) entry which is preliminary data.</text>
</comment>
<dbReference type="EMBL" id="QZXA01000010">
    <property type="protein sequence ID" value="RJT30592.1"/>
    <property type="molecule type" value="Genomic_DNA"/>
</dbReference>
<dbReference type="Proteomes" id="UP000275530">
    <property type="component" value="Unassembled WGS sequence"/>
</dbReference>
<reference evidence="1 2" key="1">
    <citation type="submission" date="2018-09" db="EMBL/GenBank/DDBJ databases">
        <title>Mesorhizobium carmichaelinearum sp. nov. isolated from Carmichaelinea spp. root nodules in New Zealand.</title>
        <authorList>
            <person name="De Meyer S.E."/>
        </authorList>
    </citation>
    <scope>NUCLEOTIDE SEQUENCE [LARGE SCALE GENOMIC DNA]</scope>
    <source>
        <strain evidence="1 2">LMG 28313</strain>
    </source>
</reference>
<evidence type="ECO:0000313" key="1">
    <source>
        <dbReference type="EMBL" id="RJT30592.1"/>
    </source>
</evidence>
<gene>
    <name evidence="1" type="ORF">D3242_24785</name>
</gene>
<organism evidence="1 2">
    <name type="scientific">Mesorhizobium jarvisii</name>
    <dbReference type="NCBI Taxonomy" id="1777867"/>
    <lineage>
        <taxon>Bacteria</taxon>
        <taxon>Pseudomonadati</taxon>
        <taxon>Pseudomonadota</taxon>
        <taxon>Alphaproteobacteria</taxon>
        <taxon>Hyphomicrobiales</taxon>
        <taxon>Phyllobacteriaceae</taxon>
        <taxon>Mesorhizobium</taxon>
    </lineage>
</organism>
<sequence>MVARPSSPTRSCNAGEFTPEAKGRIDIKQYYSAGLAFKGVEPVPQSGFRRMGGSRRVGKWRKPLSVRAITSPTPAAGPFTGTQIIWTGTVAGTVAAVLASTLAISAGTATFTIEAFVGGGWVAVGGPFAVKTGTPVTRLAAYAPGQQKAATSLRIVATFSTGGTTVSGLTVSAFFESGTALRPRYVALATDQGDALSCYVTAGIADFFTEAGFKGSARLATVTPDMLPDLGFYSEGSTIGIFHAQLETVRLFLATAGQLQDWRQDLWPYDPVPSADLGGVYAKTDDKWDFSIRYIAGVNYVSLSCTVNGETTPAVFVPRTGDGAPADIDPDTPDWPLFATRVQTALRALPTMSSGLTVTVGSGFPGFQNFIVTFGGDLSGEEYEFSAIIANTSDASVLPYHTQIGKTETEAVFSTARGWPGGAELVQDRLDYYRIPAVTGAMAMSRVAEYFDLNIEGKTDATARLDKLRSQTSETIVHVKESSYLFTFTDRAMYFVPNRTIERNTPLNFVPASEIGAQPNCKPFTLEGEVYYVAINPQGLAFAANGGKQVLRITEAVTSATTNYNADPVSLLASHLADNLIRSASQKPATDLDASKGWLMRTDGRLIACQMIRNQDINGYCEWLCASGGLVREIGVDGKNRLWLANERAGGNSIEIYDTSTYLQDAVTAVPDLGGVITGLDYEDGAELWANADGYVLGPFTCVGGSISLGDAYASALVGRWIAPRWESMPQVLVVGNDDVILRPGRIHTLHINIADTDSIAVGANGEPPQDIILHETTDLVDAPMPLKTKLLTVGGDVLLGMMEGTTAVITQKRPGELRVRDIAMGTKL</sequence>
<proteinExistence type="predicted"/>
<protein>
    <submittedName>
        <fullName evidence="1">Uncharacterized protein</fullName>
    </submittedName>
</protein>
<name>A0A6M7TKR6_9HYPH</name>
<accession>A0A6M7TKR6</accession>
<keyword evidence="2" id="KW-1185">Reference proteome</keyword>
<dbReference type="RefSeq" id="WP_064985557.1">
    <property type="nucleotide sequence ID" value="NZ_CP033507.1"/>
</dbReference>
<dbReference type="AlphaFoldDB" id="A0A6M7TKR6"/>